<feature type="region of interest" description="Disordered" evidence="1">
    <location>
        <begin position="123"/>
        <end position="158"/>
    </location>
</feature>
<protein>
    <submittedName>
        <fullName evidence="2">Uncharacterized protein</fullName>
    </submittedName>
</protein>
<proteinExistence type="predicted"/>
<dbReference type="AlphaFoldDB" id="A0A7S4Q808"/>
<name>A0A7S4Q808_9DINO</name>
<sequence>MGRGSCLSGIGRSSGAAWRMPSHPGPLRPRSCATHRSPPRTSRPCQALRLARRGAAHRTAKEERDPELRAGALVRVAGLQQAAELNGRQGRLLEIDEASGRWHVDVLGEAGAVRKAIRPENLQAVREAPALAGGRAARPKPKARGKAASTPAAARREQ</sequence>
<evidence type="ECO:0000256" key="1">
    <source>
        <dbReference type="SAM" id="MobiDB-lite"/>
    </source>
</evidence>
<evidence type="ECO:0000313" key="2">
    <source>
        <dbReference type="EMBL" id="CAE4573796.1"/>
    </source>
</evidence>
<accession>A0A7S4Q808</accession>
<dbReference type="EMBL" id="HBNR01020190">
    <property type="protein sequence ID" value="CAE4573796.1"/>
    <property type="molecule type" value="Transcribed_RNA"/>
</dbReference>
<organism evidence="2">
    <name type="scientific">Alexandrium monilatum</name>
    <dbReference type="NCBI Taxonomy" id="311494"/>
    <lineage>
        <taxon>Eukaryota</taxon>
        <taxon>Sar</taxon>
        <taxon>Alveolata</taxon>
        <taxon>Dinophyceae</taxon>
        <taxon>Gonyaulacales</taxon>
        <taxon>Pyrocystaceae</taxon>
        <taxon>Alexandrium</taxon>
    </lineage>
</organism>
<feature type="region of interest" description="Disordered" evidence="1">
    <location>
        <begin position="1"/>
        <end position="46"/>
    </location>
</feature>
<gene>
    <name evidence="2" type="ORF">AMON00008_LOCUS13415</name>
</gene>
<reference evidence="2" key="1">
    <citation type="submission" date="2021-01" db="EMBL/GenBank/DDBJ databases">
        <authorList>
            <person name="Corre E."/>
            <person name="Pelletier E."/>
            <person name="Niang G."/>
            <person name="Scheremetjew M."/>
            <person name="Finn R."/>
            <person name="Kale V."/>
            <person name="Holt S."/>
            <person name="Cochrane G."/>
            <person name="Meng A."/>
            <person name="Brown T."/>
            <person name="Cohen L."/>
        </authorList>
    </citation>
    <scope>NUCLEOTIDE SEQUENCE</scope>
    <source>
        <strain evidence="2">CCMP3105</strain>
    </source>
</reference>